<accession>A0A9P4TN26</accession>
<evidence type="ECO:0000313" key="3">
    <source>
        <dbReference type="Proteomes" id="UP000800093"/>
    </source>
</evidence>
<dbReference type="Proteomes" id="UP000800093">
    <property type="component" value="Unassembled WGS sequence"/>
</dbReference>
<protein>
    <recommendedName>
        <fullName evidence="1">F-box domain-containing protein</fullName>
    </recommendedName>
</protein>
<dbReference type="EMBL" id="ML986583">
    <property type="protein sequence ID" value="KAF2269196.1"/>
    <property type="molecule type" value="Genomic_DNA"/>
</dbReference>
<gene>
    <name evidence="2" type="ORF">CC78DRAFT_564924</name>
</gene>
<dbReference type="PROSITE" id="PS50181">
    <property type="entry name" value="FBOX"/>
    <property type="match status" value="1"/>
</dbReference>
<evidence type="ECO:0000313" key="2">
    <source>
        <dbReference type="EMBL" id="KAF2269196.1"/>
    </source>
</evidence>
<evidence type="ECO:0000259" key="1">
    <source>
        <dbReference type="PROSITE" id="PS50181"/>
    </source>
</evidence>
<feature type="domain" description="F-box" evidence="1">
    <location>
        <begin position="76"/>
        <end position="124"/>
    </location>
</feature>
<comment type="caution">
    <text evidence="2">The sequence shown here is derived from an EMBL/GenBank/DDBJ whole genome shotgun (WGS) entry which is preliminary data.</text>
</comment>
<organism evidence="2 3">
    <name type="scientific">Lojkania enalia</name>
    <dbReference type="NCBI Taxonomy" id="147567"/>
    <lineage>
        <taxon>Eukaryota</taxon>
        <taxon>Fungi</taxon>
        <taxon>Dikarya</taxon>
        <taxon>Ascomycota</taxon>
        <taxon>Pezizomycotina</taxon>
        <taxon>Dothideomycetes</taxon>
        <taxon>Pleosporomycetidae</taxon>
        <taxon>Pleosporales</taxon>
        <taxon>Pleosporales incertae sedis</taxon>
        <taxon>Lojkania</taxon>
    </lineage>
</organism>
<proteinExistence type="predicted"/>
<name>A0A9P4TN26_9PLEO</name>
<dbReference type="AlphaFoldDB" id="A0A9P4TN26"/>
<sequence length="403" mass="46969">MCPRPIPRDSFPKTYCLIAPERAQMTKDIATSLKNVAMFFEEGDERWLWYLFGRPVAGERERRWVGRSDGKGNMKMSRLEELPNELLDIIIELLDKQGVLALGLSSAVFWPIVLHHVHTTYRNQVGSWAGLRVAFQGSYSYSLPQPFYDEELNKIIDPSTYSIRLWTWRWSSRFESGRNLNYITPSEQEWLDIATAAEQRNWYPFLPADWVNIKQDLSCSYMFPQDRVWVLRNLTTREYVRSDQLCPKLKQPKKRRMRFSASITFLNLFDRSPKPIPKLPFDESPVTLGQVLLLLTCWSTSIQWPEPMLHFQQGVWAGHQFDLVALDEHYDAPDAADWANVSEAAVHDAANVRTWANHLVGNGFRADRGNSGHWNMMKEQRLKYHHWCGKPGEESNFGRPKNF</sequence>
<reference evidence="3" key="1">
    <citation type="journal article" date="2020" name="Stud. Mycol.">
        <title>101 Dothideomycetes genomes: A test case for predicting lifestyles and emergence of pathogens.</title>
        <authorList>
            <person name="Haridas S."/>
            <person name="Albert R."/>
            <person name="Binder M."/>
            <person name="Bloem J."/>
            <person name="LaButti K."/>
            <person name="Salamov A."/>
            <person name="Andreopoulos B."/>
            <person name="Baker S."/>
            <person name="Barry K."/>
            <person name="Bills G."/>
            <person name="Bluhm B."/>
            <person name="Cannon C."/>
            <person name="Castanera R."/>
            <person name="Culley D."/>
            <person name="Daum C."/>
            <person name="Ezra D."/>
            <person name="Gonzalez J."/>
            <person name="Henrissat B."/>
            <person name="Kuo A."/>
            <person name="Liang C."/>
            <person name="Lipzen A."/>
            <person name="Lutzoni F."/>
            <person name="Magnuson J."/>
            <person name="Mondo S."/>
            <person name="Nolan M."/>
            <person name="Ohm R."/>
            <person name="Pangilinan J."/>
            <person name="Park H.-J."/>
            <person name="Ramirez L."/>
            <person name="Alfaro M."/>
            <person name="Sun H."/>
            <person name="Tritt A."/>
            <person name="Yoshinaga Y."/>
            <person name="Zwiers L.-H."/>
            <person name="Turgeon B."/>
            <person name="Goodwin S."/>
            <person name="Spatafora J."/>
            <person name="Crous P."/>
            <person name="Grigoriev I."/>
        </authorList>
    </citation>
    <scope>NUCLEOTIDE SEQUENCE [LARGE SCALE GENOMIC DNA]</scope>
    <source>
        <strain evidence="3">CBS 304.66</strain>
    </source>
</reference>
<dbReference type="OrthoDB" id="2588098at2759"/>
<dbReference type="InterPro" id="IPR001810">
    <property type="entry name" value="F-box_dom"/>
</dbReference>
<keyword evidence="3" id="KW-1185">Reference proteome</keyword>